<gene>
    <name evidence="1" type="ORF">Bpfe_006269</name>
</gene>
<comment type="caution">
    <text evidence="1">The sequence shown here is derived from an EMBL/GenBank/DDBJ whole genome shotgun (WGS) entry which is preliminary data.</text>
</comment>
<reference evidence="1" key="1">
    <citation type="journal article" date="2023" name="PLoS Negl. Trop. Dis.">
        <title>A genome sequence for Biomphalaria pfeifferi, the major vector snail for the human-infecting parasite Schistosoma mansoni.</title>
        <authorList>
            <person name="Bu L."/>
            <person name="Lu L."/>
            <person name="Laidemitt M.R."/>
            <person name="Zhang S.M."/>
            <person name="Mutuku M."/>
            <person name="Mkoji G."/>
            <person name="Steinauer M."/>
            <person name="Loker E.S."/>
        </authorList>
    </citation>
    <scope>NUCLEOTIDE SEQUENCE</scope>
    <source>
        <strain evidence="1">KasaAsao</strain>
    </source>
</reference>
<name>A0AAD8FI84_BIOPF</name>
<protein>
    <submittedName>
        <fullName evidence="1">Uncharacterized protein</fullName>
    </submittedName>
</protein>
<keyword evidence="2" id="KW-1185">Reference proteome</keyword>
<reference evidence="1" key="2">
    <citation type="submission" date="2023-04" db="EMBL/GenBank/DDBJ databases">
        <authorList>
            <person name="Bu L."/>
            <person name="Lu L."/>
            <person name="Laidemitt M.R."/>
            <person name="Zhang S.M."/>
            <person name="Mutuku M."/>
            <person name="Mkoji G."/>
            <person name="Steinauer M."/>
            <person name="Loker E.S."/>
        </authorList>
    </citation>
    <scope>NUCLEOTIDE SEQUENCE</scope>
    <source>
        <strain evidence="1">KasaAsao</strain>
        <tissue evidence="1">Whole Snail</tissue>
    </source>
</reference>
<feature type="non-terminal residue" evidence="1">
    <location>
        <position position="1"/>
    </location>
</feature>
<sequence length="50" mass="5960">GPGREFLTWTINYVQLSRKLQAILYTEKSYTFFGVNICTADKWRAEREEE</sequence>
<dbReference type="EMBL" id="JASAOG010000018">
    <property type="protein sequence ID" value="KAK0064084.1"/>
    <property type="molecule type" value="Genomic_DNA"/>
</dbReference>
<evidence type="ECO:0000313" key="2">
    <source>
        <dbReference type="Proteomes" id="UP001233172"/>
    </source>
</evidence>
<organism evidence="1 2">
    <name type="scientific">Biomphalaria pfeifferi</name>
    <name type="common">Bloodfluke planorb</name>
    <name type="synonym">Freshwater snail</name>
    <dbReference type="NCBI Taxonomy" id="112525"/>
    <lineage>
        <taxon>Eukaryota</taxon>
        <taxon>Metazoa</taxon>
        <taxon>Spiralia</taxon>
        <taxon>Lophotrochozoa</taxon>
        <taxon>Mollusca</taxon>
        <taxon>Gastropoda</taxon>
        <taxon>Heterobranchia</taxon>
        <taxon>Euthyneura</taxon>
        <taxon>Panpulmonata</taxon>
        <taxon>Hygrophila</taxon>
        <taxon>Lymnaeoidea</taxon>
        <taxon>Planorbidae</taxon>
        <taxon>Biomphalaria</taxon>
    </lineage>
</organism>
<dbReference type="AlphaFoldDB" id="A0AAD8FI84"/>
<accession>A0AAD8FI84</accession>
<proteinExistence type="predicted"/>
<dbReference type="Proteomes" id="UP001233172">
    <property type="component" value="Unassembled WGS sequence"/>
</dbReference>
<evidence type="ECO:0000313" key="1">
    <source>
        <dbReference type="EMBL" id="KAK0064084.1"/>
    </source>
</evidence>